<dbReference type="AlphaFoldDB" id="A0A0E3KBK8"/>
<dbReference type="SUPFAM" id="SSF46689">
    <property type="entry name" value="Homeodomain-like"/>
    <property type="match status" value="1"/>
</dbReference>
<evidence type="ECO:0000256" key="2">
    <source>
        <dbReference type="ARBA" id="ARBA00023125"/>
    </source>
</evidence>
<dbReference type="PROSITE" id="PS01124">
    <property type="entry name" value="HTH_ARAC_FAMILY_2"/>
    <property type="match status" value="1"/>
</dbReference>
<name>A0A0E3KBK8_ECOLX</name>
<dbReference type="GO" id="GO:0043565">
    <property type="term" value="F:sequence-specific DNA binding"/>
    <property type="evidence" value="ECO:0007669"/>
    <property type="project" value="InterPro"/>
</dbReference>
<keyword evidence="3" id="KW-0804">Transcription</keyword>
<dbReference type="InterPro" id="IPR050959">
    <property type="entry name" value="MarA-like"/>
</dbReference>
<proteinExistence type="predicted"/>
<dbReference type="EMBL" id="KJ716874">
    <property type="protein sequence ID" value="AKA87280.1"/>
    <property type="molecule type" value="Genomic_DNA"/>
</dbReference>
<protein>
    <submittedName>
        <fullName evidence="4">Regulatory soxS domain protein</fullName>
    </submittedName>
</protein>
<keyword evidence="2" id="KW-0238">DNA-binding</keyword>
<dbReference type="PANTHER" id="PTHR47504:SF5">
    <property type="entry name" value="RIGHT ORIGIN-BINDING PROTEIN"/>
    <property type="match status" value="1"/>
</dbReference>
<dbReference type="InterPro" id="IPR018060">
    <property type="entry name" value="HTH_AraC"/>
</dbReference>
<evidence type="ECO:0000313" key="4">
    <source>
        <dbReference type="EMBL" id="AKA87280.1"/>
    </source>
</evidence>
<sequence length="279" mass="32906">MNPKELVDSVINRVEIMLDNKNNISVSDVEKISGYSKRYIQRIFKNITGMNISTYIKKRKLTQAAILLKLTKKKINHISMDLNFSTQQTFTRAFLREFKVTPLMYRHEIGFDCSHLFFGYANKLHIENPVKKTIKPLKLKVNEFNYRDSLLSRPYFRGNKIRLEEVTSILSMRKEAVIVTTLRPNSSFNFEIDLVAMIGYIDVTNYNYVTDEKTYWEIKYNGLWDEYVIFGRLFLFFIDVKIDLLIMEIIRLNGKSEDGQQLYNVKLCLPIPYNMIDDV</sequence>
<keyword evidence="1" id="KW-0805">Transcription regulation</keyword>
<evidence type="ECO:0000256" key="1">
    <source>
        <dbReference type="ARBA" id="ARBA00023015"/>
    </source>
</evidence>
<evidence type="ECO:0000256" key="3">
    <source>
        <dbReference type="ARBA" id="ARBA00023163"/>
    </source>
</evidence>
<dbReference type="PANTHER" id="PTHR47504">
    <property type="entry name" value="RIGHT ORIGIN-BINDING PROTEIN"/>
    <property type="match status" value="1"/>
</dbReference>
<dbReference type="GO" id="GO:0003700">
    <property type="term" value="F:DNA-binding transcription factor activity"/>
    <property type="evidence" value="ECO:0007669"/>
    <property type="project" value="InterPro"/>
</dbReference>
<geneLocation type="plasmid" evidence="4">
    <name>unnamed</name>
</geneLocation>
<organism evidence="4">
    <name type="scientific">Escherichia coli</name>
    <dbReference type="NCBI Taxonomy" id="562"/>
    <lineage>
        <taxon>Bacteria</taxon>
        <taxon>Pseudomonadati</taxon>
        <taxon>Pseudomonadota</taxon>
        <taxon>Gammaproteobacteria</taxon>
        <taxon>Enterobacterales</taxon>
        <taxon>Enterobacteriaceae</taxon>
        <taxon>Escherichia</taxon>
    </lineage>
</organism>
<dbReference type="Pfam" id="PF12833">
    <property type="entry name" value="HTH_18"/>
    <property type="match status" value="1"/>
</dbReference>
<dbReference type="InterPro" id="IPR009057">
    <property type="entry name" value="Homeodomain-like_sf"/>
</dbReference>
<keyword evidence="4" id="KW-0614">Plasmid</keyword>
<dbReference type="RefSeq" id="WP_001505293.1">
    <property type="nucleotide sequence ID" value="NZ_CP189658.1"/>
</dbReference>
<reference evidence="4" key="1">
    <citation type="journal article" date="2015" name="Int. J. Med. Microbiol.">
        <title>Heterogenic virulence in a diarrheagenic Escherichia coli: evidence for an EPEC expressing heat-labile toxin of ETEC.</title>
        <authorList>
            <person name="Dutta S."/>
            <person name="Pazhani G.P."/>
            <person name="Nataro J.P."/>
            <person name="Ramamurthy T."/>
        </authorList>
    </citation>
    <scope>NUCLEOTIDE SEQUENCE</scope>
    <source>
        <strain evidence="4">639</strain>
        <plasmid evidence="4">unnamed</plasmid>
    </source>
</reference>
<dbReference type="Gene3D" id="1.10.10.60">
    <property type="entry name" value="Homeodomain-like"/>
    <property type="match status" value="2"/>
</dbReference>
<accession>A0A0E3KBK8</accession>
<dbReference type="SMART" id="SM00342">
    <property type="entry name" value="HTH_ARAC"/>
    <property type="match status" value="1"/>
</dbReference>